<keyword evidence="1" id="KW-1133">Transmembrane helix</keyword>
<feature type="transmembrane region" description="Helical" evidence="1">
    <location>
        <begin position="152"/>
        <end position="173"/>
    </location>
</feature>
<feature type="chain" id="PRO_5020677025" evidence="2">
    <location>
        <begin position="24"/>
        <end position="208"/>
    </location>
</feature>
<accession>A0A4Q8AB38</accession>
<keyword evidence="1" id="KW-0472">Membrane</keyword>
<evidence type="ECO:0000256" key="2">
    <source>
        <dbReference type="SAM" id="SignalP"/>
    </source>
</evidence>
<dbReference type="RefSeq" id="WP_130448836.1">
    <property type="nucleotide sequence ID" value="NZ_SHLA01000001.1"/>
</dbReference>
<keyword evidence="1" id="KW-0812">Transmembrane</keyword>
<evidence type="ECO:0000313" key="4">
    <source>
        <dbReference type="Proteomes" id="UP000292685"/>
    </source>
</evidence>
<dbReference type="EMBL" id="SHLA01000001">
    <property type="protein sequence ID" value="RZU60729.1"/>
    <property type="molecule type" value="Genomic_DNA"/>
</dbReference>
<feature type="transmembrane region" description="Helical" evidence="1">
    <location>
        <begin position="92"/>
        <end position="110"/>
    </location>
</feature>
<evidence type="ECO:0000313" key="3">
    <source>
        <dbReference type="EMBL" id="RZU60729.1"/>
    </source>
</evidence>
<dbReference type="AlphaFoldDB" id="A0A4Q8AB38"/>
<sequence>MRSKTIAAAAVLAAAALIVGAVAARAGLEDGAGASVYPMAGVVAVLIAVFAYGWPRLLKLPDPWHITWLLLLAGWAATLAATLTALPSPMQWMPLCLGLGVVGVFGSQLVRGTGATRRLESTLAALLGLLATTFASGWVAVLNLAVLGTNPLIVPVGAAVVALLTLVVLLILAGRLPRSTYAGSAAMTLAPLLASGTLVYFTQRLLLQ</sequence>
<gene>
    <name evidence="3" type="ORF">EV380_0276</name>
</gene>
<feature type="signal peptide" evidence="2">
    <location>
        <begin position="1"/>
        <end position="23"/>
    </location>
</feature>
<dbReference type="Proteomes" id="UP000292685">
    <property type="component" value="Unassembled WGS sequence"/>
</dbReference>
<name>A0A4Q8AB38_9MICC</name>
<keyword evidence="2" id="KW-0732">Signal</keyword>
<reference evidence="3 4" key="1">
    <citation type="submission" date="2019-02" db="EMBL/GenBank/DDBJ databases">
        <title>Sequencing the genomes of 1000 actinobacteria strains.</title>
        <authorList>
            <person name="Klenk H.-P."/>
        </authorList>
    </citation>
    <scope>NUCLEOTIDE SEQUENCE [LARGE SCALE GENOMIC DNA]</scope>
    <source>
        <strain evidence="3 4">DSM 17364</strain>
    </source>
</reference>
<organism evidence="3 4">
    <name type="scientific">Zhihengliuella halotolerans</name>
    <dbReference type="NCBI Taxonomy" id="370736"/>
    <lineage>
        <taxon>Bacteria</taxon>
        <taxon>Bacillati</taxon>
        <taxon>Actinomycetota</taxon>
        <taxon>Actinomycetes</taxon>
        <taxon>Micrococcales</taxon>
        <taxon>Micrococcaceae</taxon>
        <taxon>Zhihengliuella</taxon>
    </lineage>
</organism>
<feature type="transmembrane region" description="Helical" evidence="1">
    <location>
        <begin position="180"/>
        <end position="201"/>
    </location>
</feature>
<keyword evidence="4" id="KW-1185">Reference proteome</keyword>
<comment type="caution">
    <text evidence="3">The sequence shown here is derived from an EMBL/GenBank/DDBJ whole genome shotgun (WGS) entry which is preliminary data.</text>
</comment>
<feature type="transmembrane region" description="Helical" evidence="1">
    <location>
        <begin position="66"/>
        <end position="86"/>
    </location>
</feature>
<feature type="transmembrane region" description="Helical" evidence="1">
    <location>
        <begin position="122"/>
        <end position="146"/>
    </location>
</feature>
<protein>
    <submittedName>
        <fullName evidence="3">Uncharacterized protein</fullName>
    </submittedName>
</protein>
<feature type="transmembrane region" description="Helical" evidence="1">
    <location>
        <begin position="36"/>
        <end position="54"/>
    </location>
</feature>
<proteinExistence type="predicted"/>
<dbReference type="OrthoDB" id="4929310at2"/>
<evidence type="ECO:0000256" key="1">
    <source>
        <dbReference type="SAM" id="Phobius"/>
    </source>
</evidence>